<dbReference type="InterPro" id="IPR010982">
    <property type="entry name" value="Lambda_DNA-bd_dom_sf"/>
</dbReference>
<feature type="domain" description="HTH cro/C1-type" evidence="1">
    <location>
        <begin position="12"/>
        <end position="67"/>
    </location>
</feature>
<evidence type="ECO:0000313" key="3">
    <source>
        <dbReference type="Proteomes" id="UP001325248"/>
    </source>
</evidence>
<dbReference type="PROSITE" id="PS50943">
    <property type="entry name" value="HTH_CROC1"/>
    <property type="match status" value="1"/>
</dbReference>
<organism evidence="2 3">
    <name type="scientific">Blautia producta</name>
    <dbReference type="NCBI Taxonomy" id="33035"/>
    <lineage>
        <taxon>Bacteria</taxon>
        <taxon>Bacillati</taxon>
        <taxon>Bacillota</taxon>
        <taxon>Clostridia</taxon>
        <taxon>Lachnospirales</taxon>
        <taxon>Lachnospiraceae</taxon>
        <taxon>Blautia</taxon>
    </lineage>
</organism>
<gene>
    <name evidence="2" type="ORF">BLCOC_21610</name>
</gene>
<accession>A0ABZ0UA49</accession>
<dbReference type="InterPro" id="IPR001387">
    <property type="entry name" value="Cro/C1-type_HTH"/>
</dbReference>
<dbReference type="Gene3D" id="1.10.260.40">
    <property type="entry name" value="lambda repressor-like DNA-binding domains"/>
    <property type="match status" value="1"/>
</dbReference>
<name>A0ABZ0UA49_9FIRM</name>
<dbReference type="CDD" id="cd00093">
    <property type="entry name" value="HTH_XRE"/>
    <property type="match status" value="1"/>
</dbReference>
<protein>
    <recommendedName>
        <fullName evidence="1">HTH cro/C1-type domain-containing protein</fullName>
    </recommendedName>
</protein>
<keyword evidence="3" id="KW-1185">Reference proteome</keyword>
<dbReference type="SMART" id="SM00530">
    <property type="entry name" value="HTH_XRE"/>
    <property type="match status" value="1"/>
</dbReference>
<dbReference type="Pfam" id="PF01381">
    <property type="entry name" value="HTH_3"/>
    <property type="match status" value="1"/>
</dbReference>
<sequence length="277" mass="32173">MFVNKEAVGKRILQIRKKYGYSMQKFGEIIDNAPKGSVNSWEKGVNLPNEKRMKQIATLGNITLNELLYGSFKEYVDMLIVEKLGIQLPEEFAENFYQMIQQNGYTYGDDMEIVRLVNGFMTYHNLSTKETAIFYQPTAYSGNFFEGIIQRADYSVLVCNAYADRKNNTLHIIPAFGEEQNEERIDFSHAADKLTLPHNNNYFTSGFLTLGLTLRDSKLIYYGIDNNDYMAQIMPYEYDCESDAYILNENLDFIKQDSFLREATKEAVFRKYESEQK</sequence>
<evidence type="ECO:0000313" key="2">
    <source>
        <dbReference type="EMBL" id="WPX73808.1"/>
    </source>
</evidence>
<dbReference type="Proteomes" id="UP001325248">
    <property type="component" value="Chromosome"/>
</dbReference>
<reference evidence="2" key="1">
    <citation type="submission" date="2023-10" db="EMBL/GenBank/DDBJ databases">
        <title>Genome sequence of Blautia coccoides DSM 935.</title>
        <authorList>
            <person name="Boeer T."/>
            <person name="Bengelsdorf F.R."/>
            <person name="Daniel R."/>
            <person name="Poehlein A."/>
        </authorList>
    </citation>
    <scope>NUCLEOTIDE SEQUENCE [LARGE SCALE GENOMIC DNA]</scope>
    <source>
        <strain evidence="2">DSM 935</strain>
    </source>
</reference>
<dbReference type="SUPFAM" id="SSF47413">
    <property type="entry name" value="lambda repressor-like DNA-binding domains"/>
    <property type="match status" value="1"/>
</dbReference>
<dbReference type="EMBL" id="CP136422">
    <property type="protein sequence ID" value="WPX73808.1"/>
    <property type="molecule type" value="Genomic_DNA"/>
</dbReference>
<evidence type="ECO:0000259" key="1">
    <source>
        <dbReference type="PROSITE" id="PS50943"/>
    </source>
</evidence>
<proteinExistence type="predicted"/>